<keyword evidence="6 7" id="KW-0961">Cell wall biogenesis/degradation</keyword>
<dbReference type="InterPro" id="IPR003770">
    <property type="entry name" value="MLTG-like"/>
</dbReference>
<evidence type="ECO:0000256" key="4">
    <source>
        <dbReference type="ARBA" id="ARBA00023136"/>
    </source>
</evidence>
<dbReference type="PANTHER" id="PTHR30518:SF2">
    <property type="entry name" value="ENDOLYTIC MUREIN TRANSGLYCOSYLASE"/>
    <property type="match status" value="1"/>
</dbReference>
<comment type="caution">
    <text evidence="9">The sequence shown here is derived from an EMBL/GenBank/DDBJ whole genome shotgun (WGS) entry which is preliminary data.</text>
</comment>
<dbReference type="HAMAP" id="MF_02065">
    <property type="entry name" value="MltG"/>
    <property type="match status" value="1"/>
</dbReference>
<dbReference type="PANTHER" id="PTHR30518">
    <property type="entry name" value="ENDOLYTIC MUREIN TRANSGLYCOSYLASE"/>
    <property type="match status" value="1"/>
</dbReference>
<reference evidence="9 10" key="1">
    <citation type="submission" date="2013-04" db="EMBL/GenBank/DDBJ databases">
        <title>The genome sequencing project of 58 acetic acid bacteria.</title>
        <authorList>
            <person name="Okamoto-Kainuma A."/>
            <person name="Ishikawa M."/>
            <person name="Umino S."/>
            <person name="Koizumi Y."/>
            <person name="Shiwa Y."/>
            <person name="Yoshikawa H."/>
            <person name="Matsutani M."/>
            <person name="Matsushita K."/>
        </authorList>
    </citation>
    <scope>NUCLEOTIDE SEQUENCE [LARGE SCALE GENOMIC DNA]</scope>
    <source>
        <strain evidence="9 10">NBRC 106555</strain>
    </source>
</reference>
<evidence type="ECO:0000256" key="8">
    <source>
        <dbReference type="SAM" id="MobiDB-lite"/>
    </source>
</evidence>
<evidence type="ECO:0000256" key="7">
    <source>
        <dbReference type="HAMAP-Rule" id="MF_02065"/>
    </source>
</evidence>
<organism evidence="9 10">
    <name type="scientific">Neokomagataea thailandica NBRC 106555</name>
    <dbReference type="NCBI Taxonomy" id="1223520"/>
    <lineage>
        <taxon>Bacteria</taxon>
        <taxon>Pseudomonadati</taxon>
        <taxon>Pseudomonadota</taxon>
        <taxon>Alphaproteobacteria</taxon>
        <taxon>Acetobacterales</taxon>
        <taxon>Acetobacteraceae</taxon>
        <taxon>Neokomagataea</taxon>
    </lineage>
</organism>
<dbReference type="Proteomes" id="UP001062632">
    <property type="component" value="Unassembled WGS sequence"/>
</dbReference>
<keyword evidence="10" id="KW-1185">Reference proteome</keyword>
<keyword evidence="2 7" id="KW-0812">Transmembrane</keyword>
<proteinExistence type="inferred from homology"/>
<evidence type="ECO:0000256" key="2">
    <source>
        <dbReference type="ARBA" id="ARBA00022692"/>
    </source>
</evidence>
<evidence type="ECO:0000256" key="6">
    <source>
        <dbReference type="ARBA" id="ARBA00023316"/>
    </source>
</evidence>
<name>A0ABQ0QQ16_9PROT</name>
<gene>
    <name evidence="7" type="primary">mltG</name>
    <name evidence="9" type="ORF">AA106555_1113</name>
</gene>
<evidence type="ECO:0000313" key="9">
    <source>
        <dbReference type="EMBL" id="GBR52984.1"/>
    </source>
</evidence>
<evidence type="ECO:0000313" key="10">
    <source>
        <dbReference type="Proteomes" id="UP001062632"/>
    </source>
</evidence>
<feature type="region of interest" description="Disordered" evidence="8">
    <location>
        <begin position="1"/>
        <end position="43"/>
    </location>
</feature>
<keyword evidence="1 7" id="KW-1003">Cell membrane</keyword>
<sequence>MRDKPTPVTSENVAEGADEQAAKSTGQPSTSDDTDDEQPPRLSLPPGFGKKLAWLAVPFAFLASAVVGYGHYTDPGPAPEGHIVVVPRGGVGQVSASLQNAGVLAPTWSSGIFFKLAAVVTRQDGALHAAEFSFPARVSVAHILLILRHGHPVEHMLTFPEGLTVKRMELILQQAPFLKGDIPPLAEGQLFPETLALPLGTQRSTVVERLSHMMAERLQKIWAGRDVASLDGVIHTPQDLLVLASLIERETALPEERPMVARVFVNRLQLGMKLQTDPTVIYGVSDGMGTLDRPLEHDDLLAPGPYNTYLNAGLPPGAICSPSLSSLEAAAHPATGQALYFVANGRGGHRFAATLDEHNRNVQHLRDGN</sequence>
<dbReference type="Pfam" id="PF02618">
    <property type="entry name" value="YceG"/>
    <property type="match status" value="1"/>
</dbReference>
<evidence type="ECO:0000256" key="1">
    <source>
        <dbReference type="ARBA" id="ARBA00022475"/>
    </source>
</evidence>
<keyword evidence="4 7" id="KW-0472">Membrane</keyword>
<dbReference type="Gene3D" id="3.30.160.60">
    <property type="entry name" value="Classic Zinc Finger"/>
    <property type="match status" value="1"/>
</dbReference>
<feature type="compositionally biased region" description="Polar residues" evidence="8">
    <location>
        <begin position="22"/>
        <end position="31"/>
    </location>
</feature>
<keyword evidence="5 7" id="KW-0456">Lyase</keyword>
<dbReference type="EMBL" id="BAQC01000030">
    <property type="protein sequence ID" value="GBR52984.1"/>
    <property type="molecule type" value="Genomic_DNA"/>
</dbReference>
<keyword evidence="7" id="KW-0997">Cell inner membrane</keyword>
<comment type="catalytic activity">
    <reaction evidence="7">
        <text>a peptidoglycan chain = a peptidoglycan chain with N-acetyl-1,6-anhydromuramyl-[peptide] at the reducing end + a peptidoglycan chain with N-acetylglucosamine at the non-reducing end.</text>
        <dbReference type="EC" id="4.2.2.29"/>
    </reaction>
</comment>
<dbReference type="NCBIfam" id="TIGR00247">
    <property type="entry name" value="endolytic transglycosylase MltG"/>
    <property type="match status" value="1"/>
</dbReference>
<dbReference type="GO" id="GO:0016829">
    <property type="term" value="F:lyase activity"/>
    <property type="evidence" value="ECO:0007669"/>
    <property type="project" value="UniProtKB-KW"/>
</dbReference>
<evidence type="ECO:0000256" key="5">
    <source>
        <dbReference type="ARBA" id="ARBA00023239"/>
    </source>
</evidence>
<dbReference type="EC" id="4.2.2.29" evidence="7"/>
<keyword evidence="3 7" id="KW-1133">Transmembrane helix</keyword>
<feature type="site" description="Important for catalytic activity" evidence="7">
    <location>
        <position position="250"/>
    </location>
</feature>
<evidence type="ECO:0000256" key="3">
    <source>
        <dbReference type="ARBA" id="ARBA00022989"/>
    </source>
</evidence>
<accession>A0ABQ0QQ16</accession>
<dbReference type="CDD" id="cd08010">
    <property type="entry name" value="MltG_like"/>
    <property type="match status" value="1"/>
</dbReference>
<comment type="similarity">
    <text evidence="7">Belongs to the transglycosylase MltG family.</text>
</comment>
<protein>
    <recommendedName>
        <fullName evidence="7">Endolytic murein transglycosylase</fullName>
        <ecNumber evidence="7">4.2.2.29</ecNumber>
    </recommendedName>
    <alternativeName>
        <fullName evidence="7">Peptidoglycan lytic transglycosylase</fullName>
    </alternativeName>
    <alternativeName>
        <fullName evidence="7">Peptidoglycan polymerization terminase</fullName>
    </alternativeName>
</protein>
<comment type="function">
    <text evidence="7">Functions as a peptidoglycan terminase that cleaves nascent peptidoglycan strands endolytically to terminate their elongation.</text>
</comment>